<sequence>MKFMRICFVVTLILSLTLRASSASSESPGGLRALRSFKEVAKGSNATYECSPSGACVPCEYHEKKDMNYRCSETGYRIPLKCVGKAEAASGSADGNSQTQHLRGSKSNSNSKMMEYVTYRSCIPAINEEKMTVIGFEVFLLCLLVASGSFVYFRRKSSINMPGIGTARSTNTRF</sequence>
<proteinExistence type="predicted"/>
<keyword evidence="2" id="KW-1185">Reference proteome</keyword>
<reference evidence="2" key="1">
    <citation type="journal article" date="2023" name="Front. Plant Sci.">
        <title>Chromosomal-level genome assembly of Melastoma candidum provides insights into trichome evolution.</title>
        <authorList>
            <person name="Zhong Y."/>
            <person name="Wu W."/>
            <person name="Sun C."/>
            <person name="Zou P."/>
            <person name="Liu Y."/>
            <person name="Dai S."/>
            <person name="Zhou R."/>
        </authorList>
    </citation>
    <scope>NUCLEOTIDE SEQUENCE [LARGE SCALE GENOMIC DNA]</scope>
</reference>
<comment type="caution">
    <text evidence="1">The sequence shown here is derived from an EMBL/GenBank/DDBJ whole genome shotgun (WGS) entry which is preliminary data.</text>
</comment>
<organism evidence="1 2">
    <name type="scientific">Melastoma candidum</name>
    <dbReference type="NCBI Taxonomy" id="119954"/>
    <lineage>
        <taxon>Eukaryota</taxon>
        <taxon>Viridiplantae</taxon>
        <taxon>Streptophyta</taxon>
        <taxon>Embryophyta</taxon>
        <taxon>Tracheophyta</taxon>
        <taxon>Spermatophyta</taxon>
        <taxon>Magnoliopsida</taxon>
        <taxon>eudicotyledons</taxon>
        <taxon>Gunneridae</taxon>
        <taxon>Pentapetalae</taxon>
        <taxon>rosids</taxon>
        <taxon>malvids</taxon>
        <taxon>Myrtales</taxon>
        <taxon>Melastomataceae</taxon>
        <taxon>Melastomatoideae</taxon>
        <taxon>Melastomateae</taxon>
        <taxon>Melastoma</taxon>
    </lineage>
</organism>
<dbReference type="EMBL" id="CM042881">
    <property type="protein sequence ID" value="KAI4385178.1"/>
    <property type="molecule type" value="Genomic_DNA"/>
</dbReference>
<protein>
    <submittedName>
        <fullName evidence="1">Uncharacterized protein</fullName>
    </submittedName>
</protein>
<evidence type="ECO:0000313" key="1">
    <source>
        <dbReference type="EMBL" id="KAI4385178.1"/>
    </source>
</evidence>
<evidence type="ECO:0000313" key="2">
    <source>
        <dbReference type="Proteomes" id="UP001057402"/>
    </source>
</evidence>
<dbReference type="Proteomes" id="UP001057402">
    <property type="component" value="Chromosome 2"/>
</dbReference>
<name>A0ACB9S3H6_9MYRT</name>
<accession>A0ACB9S3H6</accession>
<gene>
    <name evidence="1" type="ORF">MLD38_003233</name>
</gene>